<reference evidence="1 2" key="1">
    <citation type="submission" date="2019-03" db="EMBL/GenBank/DDBJ databases">
        <title>Above-ground endophytic microbial communities from plants in different locations in the United States.</title>
        <authorList>
            <person name="Frank C."/>
        </authorList>
    </citation>
    <scope>NUCLEOTIDE SEQUENCE [LARGE SCALE GENOMIC DNA]</scope>
    <source>
        <strain evidence="1 2">LP_2_YM</strain>
    </source>
</reference>
<sequence>MNKWKKRVYGVIGVSSIMSNWNADFTGRPKSTSDGIVFGSDKALKFSMKKYWVNQGEKVLYIKSYKINPKEGKMQPKELTERYQEIFDTEISKKSKTVDVLKNLFSSIDVMNFGATFAVEGQNIGLTGVVQIGQGMNKYEDTTTEVQDILSPFRNSNKENADASSLGTKIVSNEAHYIYPFSVNPNNYDEYTNFIDEFDGYTEEAYMKFKKASLIGATALNTNSKSGCYNNFALFVECKEEEPLYLPQLDPYIEFNKQDNLYSVDMKKVEELLKPFQNKLENIEIYYNPLTTSIITTTDMFVRKNIFTEEELELLSV</sequence>
<proteinExistence type="predicted"/>
<gene>
    <name evidence="1" type="ORF">EC910_12563</name>
</gene>
<dbReference type="EMBL" id="SMDG01000025">
    <property type="protein sequence ID" value="TCW47142.1"/>
    <property type="molecule type" value="Genomic_DNA"/>
</dbReference>
<dbReference type="GO" id="GO:0043571">
    <property type="term" value="P:maintenance of CRISPR repeat elements"/>
    <property type="evidence" value="ECO:0007669"/>
    <property type="project" value="InterPro"/>
</dbReference>
<dbReference type="Pfam" id="PF05107">
    <property type="entry name" value="Cas_Cas7"/>
    <property type="match status" value="1"/>
</dbReference>
<dbReference type="InterPro" id="IPR006482">
    <property type="entry name" value="Cas7_Csh2/Csh2"/>
</dbReference>
<dbReference type="RefSeq" id="WP_131934992.1">
    <property type="nucleotide sequence ID" value="NZ_SMDF01000026.1"/>
</dbReference>
<dbReference type="AlphaFoldDB" id="A0A4V2WC86"/>
<evidence type="ECO:0000313" key="1">
    <source>
        <dbReference type="EMBL" id="TCW47142.1"/>
    </source>
</evidence>
<evidence type="ECO:0000313" key="2">
    <source>
        <dbReference type="Proteomes" id="UP000295285"/>
    </source>
</evidence>
<accession>A0A4V2WC86</accession>
<protein>
    <submittedName>
        <fullName evidence="1">CRISPR-associated protein Csh2</fullName>
    </submittedName>
</protein>
<comment type="caution">
    <text evidence="1">The sequence shown here is derived from an EMBL/GenBank/DDBJ whole genome shotgun (WGS) entry which is preliminary data.</text>
</comment>
<name>A0A4V2WC86_BACTU</name>
<organism evidence="1 2">
    <name type="scientific">Bacillus thuringiensis</name>
    <dbReference type="NCBI Taxonomy" id="1428"/>
    <lineage>
        <taxon>Bacteria</taxon>
        <taxon>Bacillati</taxon>
        <taxon>Bacillota</taxon>
        <taxon>Bacilli</taxon>
        <taxon>Bacillales</taxon>
        <taxon>Bacillaceae</taxon>
        <taxon>Bacillus</taxon>
        <taxon>Bacillus cereus group</taxon>
    </lineage>
</organism>
<dbReference type="Proteomes" id="UP000295285">
    <property type="component" value="Unassembled WGS sequence"/>
</dbReference>